<reference evidence="10 11" key="1">
    <citation type="submission" date="2018-08" db="EMBL/GenBank/DDBJ databases">
        <authorList>
            <person name="Lorentzen P. G. S. M."/>
        </authorList>
    </citation>
    <scope>NUCLEOTIDE SEQUENCE [LARGE SCALE GENOMIC DNA]</scope>
    <source>
        <strain evidence="10 11">CRBO_1381</strain>
    </source>
</reference>
<feature type="compositionally biased region" description="Low complexity" evidence="7">
    <location>
        <begin position="504"/>
        <end position="522"/>
    </location>
</feature>
<gene>
    <name evidence="10" type="ORF">OENI_1199</name>
</gene>
<protein>
    <recommendedName>
        <fullName evidence="6">Peptidoglycan hydrolase</fullName>
    </recommendedName>
</protein>
<evidence type="ECO:0000313" key="11">
    <source>
        <dbReference type="Proteomes" id="UP000294726"/>
    </source>
</evidence>
<dbReference type="PANTHER" id="PTHR33308:SF9">
    <property type="entry name" value="PEPTIDOGLYCAN HYDROLASE FLGJ"/>
    <property type="match status" value="1"/>
</dbReference>
<feature type="region of interest" description="Disordered" evidence="7">
    <location>
        <begin position="48"/>
        <end position="86"/>
    </location>
</feature>
<evidence type="ECO:0000256" key="5">
    <source>
        <dbReference type="ARBA" id="ARBA00022801"/>
    </source>
</evidence>
<comment type="similarity">
    <text evidence="1">Belongs to the glycosyl hydrolase 73 family.</text>
</comment>
<dbReference type="SMART" id="SM00257">
    <property type="entry name" value="LysM"/>
    <property type="match status" value="3"/>
</dbReference>
<dbReference type="InterPro" id="IPR036779">
    <property type="entry name" value="LysM_dom_sf"/>
</dbReference>
<feature type="domain" description="HTH cro/C1-type" evidence="8">
    <location>
        <begin position="596"/>
        <end position="614"/>
    </location>
</feature>
<evidence type="ECO:0000313" key="10">
    <source>
        <dbReference type="EMBL" id="VDB98434.1"/>
    </source>
</evidence>
<dbReference type="SMART" id="SM00047">
    <property type="entry name" value="LYZ2"/>
    <property type="match status" value="1"/>
</dbReference>
<dbReference type="Gene3D" id="3.10.350.10">
    <property type="entry name" value="LysM domain"/>
    <property type="match status" value="3"/>
</dbReference>
<dbReference type="PANTHER" id="PTHR33308">
    <property type="entry name" value="PEPTIDOGLYCAN HYDROLASE FLGJ"/>
    <property type="match status" value="1"/>
</dbReference>
<feature type="domain" description="LysM" evidence="9">
    <location>
        <begin position="590"/>
        <end position="634"/>
    </location>
</feature>
<dbReference type="PROSITE" id="PS50943">
    <property type="entry name" value="HTH_CROC1"/>
    <property type="match status" value="1"/>
</dbReference>
<dbReference type="GO" id="GO:0004040">
    <property type="term" value="F:amidase activity"/>
    <property type="evidence" value="ECO:0007669"/>
    <property type="project" value="InterPro"/>
</dbReference>
<dbReference type="PRINTS" id="PR01002">
    <property type="entry name" value="FLGFLGJ"/>
</dbReference>
<keyword evidence="2" id="KW-0929">Antimicrobial</keyword>
<feature type="compositionally biased region" description="Low complexity" evidence="7">
    <location>
        <begin position="59"/>
        <end position="86"/>
    </location>
</feature>
<keyword evidence="5" id="KW-0378">Hydrolase</keyword>
<proteinExistence type="inferred from homology"/>
<evidence type="ECO:0000259" key="8">
    <source>
        <dbReference type="PROSITE" id="PS50943"/>
    </source>
</evidence>
<dbReference type="NCBIfam" id="TIGR03715">
    <property type="entry name" value="KxYKxGKxW"/>
    <property type="match status" value="1"/>
</dbReference>
<dbReference type="InterPro" id="IPR002901">
    <property type="entry name" value="MGlyc_endo_b_GlcNAc-like_dom"/>
</dbReference>
<dbReference type="Gene3D" id="1.10.530.10">
    <property type="match status" value="1"/>
</dbReference>
<keyword evidence="3" id="KW-0081">Bacteriolytic enzyme</keyword>
<dbReference type="InterPro" id="IPR018392">
    <property type="entry name" value="LysM"/>
</dbReference>
<dbReference type="AlphaFoldDB" id="A0AAQ2ZE86"/>
<evidence type="ECO:0000256" key="7">
    <source>
        <dbReference type="SAM" id="MobiDB-lite"/>
    </source>
</evidence>
<dbReference type="Pfam" id="PF01832">
    <property type="entry name" value="Glucosaminidase"/>
    <property type="match status" value="1"/>
</dbReference>
<dbReference type="Proteomes" id="UP000294726">
    <property type="component" value="Chromosome"/>
</dbReference>
<dbReference type="InterPro" id="IPR001387">
    <property type="entry name" value="Cro/C1-type_HTH"/>
</dbReference>
<dbReference type="Gene3D" id="4.10.80.30">
    <property type="entry name" value="DNA polymerase, domain 6"/>
    <property type="match status" value="1"/>
</dbReference>
<feature type="region of interest" description="Disordered" evidence="7">
    <location>
        <begin position="504"/>
        <end position="526"/>
    </location>
</feature>
<evidence type="ECO:0000256" key="2">
    <source>
        <dbReference type="ARBA" id="ARBA00022529"/>
    </source>
</evidence>
<accession>A0AAQ2ZE86</accession>
<name>A0AAQ2ZE86_OENOE</name>
<keyword evidence="4" id="KW-0732">Signal</keyword>
<dbReference type="RefSeq" id="WP_186413973.1">
    <property type="nucleotide sequence ID" value="NZ_LR031358.1"/>
</dbReference>
<dbReference type="Pfam" id="PF19258">
    <property type="entry name" value="KxYKxGKxW_sig"/>
    <property type="match status" value="1"/>
</dbReference>
<organism evidence="10 11">
    <name type="scientific">Oenococcus oeni</name>
    <name type="common">Leuconostoc oenos</name>
    <dbReference type="NCBI Taxonomy" id="1247"/>
    <lineage>
        <taxon>Bacteria</taxon>
        <taxon>Bacillati</taxon>
        <taxon>Bacillota</taxon>
        <taxon>Bacilli</taxon>
        <taxon>Lactobacillales</taxon>
        <taxon>Lactobacillaceae</taxon>
        <taxon>Oenococcus</taxon>
    </lineage>
</organism>
<dbReference type="InterPro" id="IPR051056">
    <property type="entry name" value="Glycosyl_Hydrolase_73"/>
</dbReference>
<feature type="domain" description="LysM" evidence="9">
    <location>
        <begin position="523"/>
        <end position="567"/>
    </location>
</feature>
<dbReference type="GO" id="GO:0031640">
    <property type="term" value="P:killing of cells of another organism"/>
    <property type="evidence" value="ECO:0007669"/>
    <property type="project" value="UniProtKB-KW"/>
</dbReference>
<feature type="domain" description="LysM" evidence="9">
    <location>
        <begin position="456"/>
        <end position="500"/>
    </location>
</feature>
<dbReference type="Pfam" id="PF01476">
    <property type="entry name" value="LysM"/>
    <property type="match status" value="3"/>
</dbReference>
<dbReference type="GO" id="GO:0042742">
    <property type="term" value="P:defense response to bacterium"/>
    <property type="evidence" value="ECO:0007669"/>
    <property type="project" value="UniProtKB-KW"/>
</dbReference>
<dbReference type="CDD" id="cd00118">
    <property type="entry name" value="LysM"/>
    <property type="match status" value="3"/>
</dbReference>
<feature type="region of interest" description="Disordered" evidence="7">
    <location>
        <begin position="435"/>
        <end position="459"/>
    </location>
</feature>
<dbReference type="PROSITE" id="PS51782">
    <property type="entry name" value="LYSM"/>
    <property type="match status" value="3"/>
</dbReference>
<sequence length="634" mass="63146">MNSVTNTKKLHYKMYKAGKTWCFAAIMATTFFVQFQFAGQEVTHAATTGQGQTEEVAGTSSSATSSSASSAASSASSVSSSSATSSSASSAASSASSVSSSSATSSSASSAASSASSVSSSSATSSSASSAASSASSVSSSSATSSSASSAASSASSVSSSSATSSSASSAASSASSVSSSSATSSSASSAASSASSVSSSSATSSSASSAASSASSVSSSSATSSSASSAASIAVSEVNSIMALVTTSSSTSSQAALEAEIEKIEAENTANYSSKVSTFLNEIIESAINGWTQYKILPSLTAAQAILESGWGTSTLASEYHNLFGIKGSYNGQTVDMPTEEYYSGAYHEIDDYFRVYASDSESITDYEELLSENSRYSNLIGETDAATAAEEIYEDGYATDPDYTEELEEIINEYNLMAWDSLAFEYSGTVVTTTGSTSTSTSSTSSSSTSSSSKSYTVASGDTLTSIAKAYGTTVSAIATANNISNPDYIYVGEVLTIGSSTSTSTSTSSTSSSSTSSSSKSYTVASGDTLTSIAKAYGTTVSAIATANNISNPDYIYVGEVLTIGSSTSTSTSTSSTSSSSTSSSSKSYTVASGDTLTSIAKAYGVSISTLAKLNNISNTNLIYAGTTLKI</sequence>
<evidence type="ECO:0000256" key="1">
    <source>
        <dbReference type="ARBA" id="ARBA00010266"/>
    </source>
</evidence>
<feature type="region of interest" description="Disordered" evidence="7">
    <location>
        <begin position="571"/>
        <end position="593"/>
    </location>
</feature>
<evidence type="ECO:0000256" key="3">
    <source>
        <dbReference type="ARBA" id="ARBA00022638"/>
    </source>
</evidence>
<evidence type="ECO:0000259" key="9">
    <source>
        <dbReference type="PROSITE" id="PS51782"/>
    </source>
</evidence>
<evidence type="ECO:0000256" key="6">
    <source>
        <dbReference type="ARBA" id="ARBA00032108"/>
    </source>
</evidence>
<dbReference type="InterPro" id="IPR022263">
    <property type="entry name" value="KxYKxGKxW"/>
</dbReference>
<dbReference type="SUPFAM" id="SSF54106">
    <property type="entry name" value="LysM domain"/>
    <property type="match status" value="3"/>
</dbReference>
<dbReference type="EMBL" id="LR031358">
    <property type="protein sequence ID" value="VDB98434.1"/>
    <property type="molecule type" value="Genomic_DNA"/>
</dbReference>
<feature type="compositionally biased region" description="Low complexity" evidence="7">
    <location>
        <begin position="571"/>
        <end position="589"/>
    </location>
</feature>
<evidence type="ECO:0000256" key="4">
    <source>
        <dbReference type="ARBA" id="ARBA00022729"/>
    </source>
</evidence>